<dbReference type="Proteomes" id="UP000224854">
    <property type="component" value="Unassembled WGS sequence"/>
</dbReference>
<dbReference type="GO" id="GO:0006396">
    <property type="term" value="P:RNA processing"/>
    <property type="evidence" value="ECO:0007669"/>
    <property type="project" value="TreeGrafter"/>
</dbReference>
<accession>A0A2C5YGH2</accession>
<dbReference type="AlphaFoldDB" id="A0A2C5YGH2"/>
<dbReference type="InterPro" id="IPR039883">
    <property type="entry name" value="Fcf2/DNTTIP2"/>
</dbReference>
<evidence type="ECO:0000256" key="2">
    <source>
        <dbReference type="ARBA" id="ARBA00023242"/>
    </source>
</evidence>
<gene>
    <name evidence="4" type="ORF">CDD82_1065</name>
</gene>
<name>A0A2C5YGH2_9HYPO</name>
<reference evidence="4 5" key="1">
    <citation type="submission" date="2017-06" db="EMBL/GenBank/DDBJ databases">
        <title>Ant-infecting Ophiocordyceps genomes reveal a high diversity of potential behavioral manipulation genes and a possible major role for enterotoxins.</title>
        <authorList>
            <person name="De Bekker C."/>
            <person name="Evans H.C."/>
            <person name="Brachmann A."/>
            <person name="Hughes D.P."/>
        </authorList>
    </citation>
    <scope>NUCLEOTIDE SEQUENCE [LARGE SCALE GENOMIC DNA]</scope>
    <source>
        <strain evidence="4 5">1348a</strain>
    </source>
</reference>
<protein>
    <recommendedName>
        <fullName evidence="3">Fcf2 pre-rRNA processing C-terminal domain-containing protein</fullName>
    </recommendedName>
</protein>
<dbReference type="Pfam" id="PF08698">
    <property type="entry name" value="Fcf2"/>
    <property type="match status" value="1"/>
</dbReference>
<keyword evidence="5" id="KW-1185">Reference proteome</keyword>
<evidence type="ECO:0000259" key="3">
    <source>
        <dbReference type="Pfam" id="PF08698"/>
    </source>
</evidence>
<evidence type="ECO:0000313" key="5">
    <source>
        <dbReference type="Proteomes" id="UP000224854"/>
    </source>
</evidence>
<evidence type="ECO:0000256" key="1">
    <source>
        <dbReference type="ARBA" id="ARBA00004604"/>
    </source>
</evidence>
<dbReference type="InterPro" id="IPR014810">
    <property type="entry name" value="Fcf2_C"/>
</dbReference>
<dbReference type="OrthoDB" id="427886at2759"/>
<keyword evidence="2" id="KW-0539">Nucleus</keyword>
<dbReference type="PANTHER" id="PTHR21686:SF12">
    <property type="entry name" value="DEOXYNUCLEOTIDYLTRANSFERASE TERMINAL-INTERACTING PROTEIN 2"/>
    <property type="match status" value="1"/>
</dbReference>
<dbReference type="GO" id="GO:0005730">
    <property type="term" value="C:nucleolus"/>
    <property type="evidence" value="ECO:0007669"/>
    <property type="project" value="UniProtKB-SubCell"/>
</dbReference>
<sequence>MFENGTAGPNWFDLSETNLTPELSRDWKLLRMRGLLDPKHHKKTLRAAPPKFSHVGEVISGAADRYSARLDRKQRKKTIFDEIMGTTDEAKLKNITVSTYLK</sequence>
<feature type="domain" description="Fcf2 pre-rRNA processing C-terminal" evidence="3">
    <location>
        <begin position="5"/>
        <end position="91"/>
    </location>
</feature>
<dbReference type="GO" id="GO:0003723">
    <property type="term" value="F:RNA binding"/>
    <property type="evidence" value="ECO:0007669"/>
    <property type="project" value="TreeGrafter"/>
</dbReference>
<dbReference type="EMBL" id="NJEU01001292">
    <property type="protein sequence ID" value="PHH67847.1"/>
    <property type="molecule type" value="Genomic_DNA"/>
</dbReference>
<comment type="caution">
    <text evidence="4">The sequence shown here is derived from an EMBL/GenBank/DDBJ whole genome shotgun (WGS) entry which is preliminary data.</text>
</comment>
<organism evidence="4 5">
    <name type="scientific">Ophiocordyceps australis</name>
    <dbReference type="NCBI Taxonomy" id="1399860"/>
    <lineage>
        <taxon>Eukaryota</taxon>
        <taxon>Fungi</taxon>
        <taxon>Dikarya</taxon>
        <taxon>Ascomycota</taxon>
        <taxon>Pezizomycotina</taxon>
        <taxon>Sordariomycetes</taxon>
        <taxon>Hypocreomycetidae</taxon>
        <taxon>Hypocreales</taxon>
        <taxon>Ophiocordycipitaceae</taxon>
        <taxon>Ophiocordyceps</taxon>
    </lineage>
</organism>
<dbReference type="PANTHER" id="PTHR21686">
    <property type="entry name" value="DEOXYNUCLEOTIDYLTRANSFERASE TERMINAL-INTERACTING PROTEIN 2"/>
    <property type="match status" value="1"/>
</dbReference>
<comment type="subcellular location">
    <subcellularLocation>
        <location evidence="1">Nucleus</location>
        <location evidence="1">Nucleolus</location>
    </subcellularLocation>
</comment>
<proteinExistence type="predicted"/>
<evidence type="ECO:0000313" key="4">
    <source>
        <dbReference type="EMBL" id="PHH67847.1"/>
    </source>
</evidence>